<dbReference type="EMBL" id="PYMC01000013">
    <property type="protein sequence ID" value="PSW03726.1"/>
    <property type="molecule type" value="Genomic_DNA"/>
</dbReference>
<protein>
    <recommendedName>
        <fullName evidence="3">Thymidylate kinase</fullName>
    </recommendedName>
</protein>
<accession>A0A2T3MUY5</accession>
<dbReference type="Gene3D" id="3.40.50.300">
    <property type="entry name" value="P-loop containing nucleotide triphosphate hydrolases"/>
    <property type="match status" value="1"/>
</dbReference>
<sequence length="261" mass="28975">MTENRAKSSDAAVIALVGPEATGKSTLANEIGAWLGESYSVRVIHAGKPPATWSTWPIHALLPLMRKKMPSLRTSRIEGHVMTQEQVGSRTAETVKSRKNTQKLASIIYAIRAVCVAWERRQLLVGSRRAAGSKGFIICDRYPSNRPGGMDSARLVVDADHKGVISALYNLLARLESKIYQQIPPPDIVLQLQVSLETAKRRNRSRVKADKEGDGYIESRHQKVRGWHRVGAETVHYIDTEQSLNDTIQSVKEAIESTLND</sequence>
<organism evidence="1 2">
    <name type="scientific">Photobacterium lipolyticum</name>
    <dbReference type="NCBI Taxonomy" id="266810"/>
    <lineage>
        <taxon>Bacteria</taxon>
        <taxon>Pseudomonadati</taxon>
        <taxon>Pseudomonadota</taxon>
        <taxon>Gammaproteobacteria</taxon>
        <taxon>Vibrionales</taxon>
        <taxon>Vibrionaceae</taxon>
        <taxon>Photobacterium</taxon>
    </lineage>
</organism>
<evidence type="ECO:0008006" key="3">
    <source>
        <dbReference type="Google" id="ProtNLM"/>
    </source>
</evidence>
<reference evidence="1 2" key="1">
    <citation type="submission" date="2018-03" db="EMBL/GenBank/DDBJ databases">
        <title>Whole genome sequencing of Histamine producing bacteria.</title>
        <authorList>
            <person name="Butler K."/>
        </authorList>
    </citation>
    <scope>NUCLEOTIDE SEQUENCE [LARGE SCALE GENOMIC DNA]</scope>
    <source>
        <strain evidence="1 2">DSM 16190</strain>
    </source>
</reference>
<dbReference type="SUPFAM" id="SSF52540">
    <property type="entry name" value="P-loop containing nucleoside triphosphate hydrolases"/>
    <property type="match status" value="1"/>
</dbReference>
<evidence type="ECO:0000313" key="2">
    <source>
        <dbReference type="Proteomes" id="UP000240904"/>
    </source>
</evidence>
<comment type="caution">
    <text evidence="1">The sequence shown here is derived from an EMBL/GenBank/DDBJ whole genome shotgun (WGS) entry which is preliminary data.</text>
</comment>
<dbReference type="Proteomes" id="UP000240904">
    <property type="component" value="Unassembled WGS sequence"/>
</dbReference>
<dbReference type="CDD" id="cd02019">
    <property type="entry name" value="NK"/>
    <property type="match status" value="1"/>
</dbReference>
<name>A0A2T3MUY5_9GAMM</name>
<dbReference type="InterPro" id="IPR027417">
    <property type="entry name" value="P-loop_NTPase"/>
</dbReference>
<evidence type="ECO:0000313" key="1">
    <source>
        <dbReference type="EMBL" id="PSW03726.1"/>
    </source>
</evidence>
<keyword evidence="2" id="KW-1185">Reference proteome</keyword>
<dbReference type="AlphaFoldDB" id="A0A2T3MUY5"/>
<proteinExistence type="predicted"/>
<gene>
    <name evidence="1" type="ORF">C9I89_16470</name>
</gene>